<dbReference type="Proteomes" id="UP000065151">
    <property type="component" value="Chromosome"/>
</dbReference>
<dbReference type="Gene3D" id="3.40.50.720">
    <property type="entry name" value="NAD(P)-binding Rossmann-like Domain"/>
    <property type="match status" value="1"/>
</dbReference>
<dbReference type="InterPro" id="IPR052718">
    <property type="entry name" value="NmrA-type_oxidoreductase"/>
</dbReference>
<dbReference type="STRING" id="121292.AU252_12250"/>
<sequence length="271" mass="28151">MILVTGASGHLATAILGHLAEAGASATGATRNPTGSGPFRALDFDVPETISFDGVETLVLVSAGTEEDDVVIRRHENAITAAERDGVSSIVYTSLTDAGDHLGFALAHRWTERRLQNGTVQWTILRNGLYAELIGQLLTPRDGVISAPFGQGSVAAVARIDLAEAAAIIAGTPEKHQGKIYNLVGSCAITAQDLADTLGAEYRPGTLTGLRQALDSTALLPFQPPMLLSIHSAASHGFLEETGTDITGILGREPQNPLHVAAAAASSQVSS</sequence>
<dbReference type="EMBL" id="CP013747">
    <property type="protein sequence ID" value="ALV43916.1"/>
    <property type="molecule type" value="Genomic_DNA"/>
</dbReference>
<gene>
    <name evidence="1" type="ORF">AU252_12250</name>
</gene>
<dbReference type="KEGG" id="psul:AU252_12250"/>
<dbReference type="Gene3D" id="3.90.25.10">
    <property type="entry name" value="UDP-galactose 4-epimerase, domain 1"/>
    <property type="match status" value="1"/>
</dbReference>
<evidence type="ECO:0008006" key="3">
    <source>
        <dbReference type="Google" id="ProtNLM"/>
    </source>
</evidence>
<organism evidence="1">
    <name type="scientific">Pseudarthrobacter sulfonivorans</name>
    <dbReference type="NCBI Taxonomy" id="121292"/>
    <lineage>
        <taxon>Bacteria</taxon>
        <taxon>Bacillati</taxon>
        <taxon>Actinomycetota</taxon>
        <taxon>Actinomycetes</taxon>
        <taxon>Micrococcales</taxon>
        <taxon>Micrococcaceae</taxon>
        <taxon>Pseudarthrobacter</taxon>
    </lineage>
</organism>
<reference evidence="1 2" key="1">
    <citation type="submission" date="2015-12" db="EMBL/GenBank/DDBJ databases">
        <authorList>
            <person name="Shamseldin A."/>
            <person name="Moawad H."/>
            <person name="Abd El-Rahim W.M."/>
            <person name="Sadowsky M.J."/>
        </authorList>
    </citation>
    <scope>NUCLEOTIDE SEQUENCE [LARGE SCALE GENOMIC DNA]</scope>
    <source>
        <strain evidence="1 2">Ar51</strain>
    </source>
</reference>
<accession>A0A0U3R460</accession>
<dbReference type="RefSeq" id="WP_058932905.1">
    <property type="nucleotide sequence ID" value="NZ_CP013747.1"/>
</dbReference>
<evidence type="ECO:0000313" key="2">
    <source>
        <dbReference type="Proteomes" id="UP000065151"/>
    </source>
</evidence>
<dbReference type="AlphaFoldDB" id="A0A0U3R460"/>
<dbReference type="PANTHER" id="PTHR47129">
    <property type="entry name" value="QUINONE OXIDOREDUCTASE 2"/>
    <property type="match status" value="1"/>
</dbReference>
<name>A0A0U3R460_9MICC</name>
<evidence type="ECO:0000313" key="1">
    <source>
        <dbReference type="EMBL" id="ALV43916.1"/>
    </source>
</evidence>
<dbReference type="InterPro" id="IPR036291">
    <property type="entry name" value="NAD(P)-bd_dom_sf"/>
</dbReference>
<dbReference type="SUPFAM" id="SSF51735">
    <property type="entry name" value="NAD(P)-binding Rossmann-fold domains"/>
    <property type="match status" value="1"/>
</dbReference>
<proteinExistence type="predicted"/>
<dbReference type="PANTHER" id="PTHR47129:SF1">
    <property type="entry name" value="NMRA-LIKE DOMAIN-CONTAINING PROTEIN"/>
    <property type="match status" value="1"/>
</dbReference>
<protein>
    <recommendedName>
        <fullName evidence="3">NmrA family transcriptional regulator</fullName>
    </recommendedName>
</protein>